<sequence>MTERKPAGMGFESWIDRQIRQARERGEFDDLPGAGKPLPRRGEAFSMDQWIVDKARREGLDTEAMLPEPLRLRKEIDRLPDAVRELRSEEEVRELAAELNRRIAASLRRPSELPIVLRRVDPDALVEQWRSGAGETGERSSAAPRRVAERRGRRGFWRRRKPRS</sequence>
<evidence type="ECO:0000259" key="2">
    <source>
        <dbReference type="Pfam" id="PF09350"/>
    </source>
</evidence>
<protein>
    <submittedName>
        <fullName evidence="3">DUF1992 domain-containing protein</fullName>
    </submittedName>
</protein>
<accession>A0ABW3ESU3</accession>
<keyword evidence="4" id="KW-1185">Reference proteome</keyword>
<evidence type="ECO:0000313" key="3">
    <source>
        <dbReference type="EMBL" id="MFD0903282.1"/>
    </source>
</evidence>
<feature type="region of interest" description="Disordered" evidence="1">
    <location>
        <begin position="130"/>
        <end position="164"/>
    </location>
</feature>
<organism evidence="3 4">
    <name type="scientific">Actinomadura sediminis</name>
    <dbReference type="NCBI Taxonomy" id="1038904"/>
    <lineage>
        <taxon>Bacteria</taxon>
        <taxon>Bacillati</taxon>
        <taxon>Actinomycetota</taxon>
        <taxon>Actinomycetes</taxon>
        <taxon>Streptosporangiales</taxon>
        <taxon>Thermomonosporaceae</taxon>
        <taxon>Actinomadura</taxon>
    </lineage>
</organism>
<evidence type="ECO:0000256" key="1">
    <source>
        <dbReference type="SAM" id="MobiDB-lite"/>
    </source>
</evidence>
<feature type="compositionally biased region" description="Basic residues" evidence="1">
    <location>
        <begin position="151"/>
        <end position="164"/>
    </location>
</feature>
<dbReference type="Pfam" id="PF09350">
    <property type="entry name" value="DJC28_CD"/>
    <property type="match status" value="1"/>
</dbReference>
<dbReference type="EMBL" id="JBHTJA010000051">
    <property type="protein sequence ID" value="MFD0903282.1"/>
    <property type="molecule type" value="Genomic_DNA"/>
</dbReference>
<reference evidence="4" key="1">
    <citation type="journal article" date="2019" name="Int. J. Syst. Evol. Microbiol.">
        <title>The Global Catalogue of Microorganisms (GCM) 10K type strain sequencing project: providing services to taxonomists for standard genome sequencing and annotation.</title>
        <authorList>
            <consortium name="The Broad Institute Genomics Platform"/>
            <consortium name="The Broad Institute Genome Sequencing Center for Infectious Disease"/>
            <person name="Wu L."/>
            <person name="Ma J."/>
        </authorList>
    </citation>
    <scope>NUCLEOTIDE SEQUENCE [LARGE SCALE GENOMIC DNA]</scope>
    <source>
        <strain evidence="4">JCM 31202</strain>
    </source>
</reference>
<dbReference type="InterPro" id="IPR018961">
    <property type="entry name" value="DnaJ_homolog_subfam-C_membr-28"/>
</dbReference>
<comment type="caution">
    <text evidence="3">The sequence shown here is derived from an EMBL/GenBank/DDBJ whole genome shotgun (WGS) entry which is preliminary data.</text>
</comment>
<evidence type="ECO:0000313" key="4">
    <source>
        <dbReference type="Proteomes" id="UP001596972"/>
    </source>
</evidence>
<feature type="domain" description="DnaJ homologue subfamily C member 28 conserved" evidence="2">
    <location>
        <begin position="14"/>
        <end position="84"/>
    </location>
</feature>
<dbReference type="Proteomes" id="UP001596972">
    <property type="component" value="Unassembled WGS sequence"/>
</dbReference>
<proteinExistence type="predicted"/>
<gene>
    <name evidence="3" type="ORF">ACFQ11_23020</name>
</gene>
<dbReference type="RefSeq" id="WP_378301936.1">
    <property type="nucleotide sequence ID" value="NZ_JBHTJA010000051.1"/>
</dbReference>
<name>A0ABW3ESU3_9ACTN</name>